<keyword evidence="3" id="KW-0479">Metal-binding</keyword>
<dbReference type="NCBIfam" id="TIGR00332">
    <property type="entry name" value="neela_ferrous"/>
    <property type="match status" value="1"/>
</dbReference>
<evidence type="ECO:0000256" key="1">
    <source>
        <dbReference type="ARBA" id="ARBA00005941"/>
    </source>
</evidence>
<evidence type="ECO:0000313" key="8">
    <source>
        <dbReference type="EMBL" id="HGF33312.1"/>
    </source>
</evidence>
<comment type="caution">
    <text evidence="8">The sequence shown here is derived from an EMBL/GenBank/DDBJ whole genome shotgun (WGS) entry which is preliminary data.</text>
</comment>
<dbReference type="PANTHER" id="PTHR36541:SF1">
    <property type="entry name" value="SUPEROXIDE REDUCTASE-RELATED"/>
    <property type="match status" value="1"/>
</dbReference>
<keyword evidence="5" id="KW-0560">Oxidoreductase</keyword>
<gene>
    <name evidence="8" type="ORF">ENW96_02840</name>
</gene>
<dbReference type="InterPro" id="IPR051233">
    <property type="entry name" value="Desulfoferrodoxin_SOR"/>
</dbReference>
<keyword evidence="2" id="KW-0813">Transport</keyword>
<proteinExistence type="inferred from homology"/>
<dbReference type="GO" id="GO:0005506">
    <property type="term" value="F:iron ion binding"/>
    <property type="evidence" value="ECO:0007669"/>
    <property type="project" value="InterPro"/>
</dbReference>
<dbReference type="InterPro" id="IPR036073">
    <property type="entry name" value="Desulfoferrodoxin_Fe-bd_dom_sf"/>
</dbReference>
<protein>
    <submittedName>
        <fullName evidence="8">Neelaredoxin</fullName>
    </submittedName>
</protein>
<keyword evidence="4" id="KW-0249">Electron transport</keyword>
<evidence type="ECO:0000259" key="7">
    <source>
        <dbReference type="Pfam" id="PF01880"/>
    </source>
</evidence>
<evidence type="ECO:0000256" key="2">
    <source>
        <dbReference type="ARBA" id="ARBA00022448"/>
    </source>
</evidence>
<dbReference type="EMBL" id="DTMF01000072">
    <property type="protein sequence ID" value="HGF33312.1"/>
    <property type="molecule type" value="Genomic_DNA"/>
</dbReference>
<dbReference type="InterPro" id="IPR002742">
    <property type="entry name" value="Desulfoferrodoxin_Fe-bd_dom"/>
</dbReference>
<keyword evidence="6" id="KW-0408">Iron</keyword>
<evidence type="ECO:0000256" key="5">
    <source>
        <dbReference type="ARBA" id="ARBA00023002"/>
    </source>
</evidence>
<dbReference type="SUPFAM" id="SSF49367">
    <property type="entry name" value="Superoxide reductase-like"/>
    <property type="match status" value="1"/>
</dbReference>
<evidence type="ECO:0000256" key="3">
    <source>
        <dbReference type="ARBA" id="ARBA00022723"/>
    </source>
</evidence>
<organism evidence="8">
    <name type="scientific">Desulfobacca acetoxidans</name>
    <dbReference type="NCBI Taxonomy" id="60893"/>
    <lineage>
        <taxon>Bacteria</taxon>
        <taxon>Pseudomonadati</taxon>
        <taxon>Thermodesulfobacteriota</taxon>
        <taxon>Desulfobaccia</taxon>
        <taxon>Desulfobaccales</taxon>
        <taxon>Desulfobaccaceae</taxon>
        <taxon>Desulfobacca</taxon>
    </lineage>
</organism>
<feature type="domain" description="Desulfoferrodoxin ferrous iron-binding" evidence="7">
    <location>
        <begin position="10"/>
        <end position="123"/>
    </location>
</feature>
<accession>A0A7C3ZA90</accession>
<dbReference type="CDD" id="cd03172">
    <property type="entry name" value="SORL_classII"/>
    <property type="match status" value="1"/>
</dbReference>
<reference evidence="8" key="1">
    <citation type="journal article" date="2020" name="mSystems">
        <title>Genome- and Community-Level Interaction Insights into Carbon Utilization and Element Cycling Functions of Hydrothermarchaeota in Hydrothermal Sediment.</title>
        <authorList>
            <person name="Zhou Z."/>
            <person name="Liu Y."/>
            <person name="Xu W."/>
            <person name="Pan J."/>
            <person name="Luo Z.H."/>
            <person name="Li M."/>
        </authorList>
    </citation>
    <scope>NUCLEOTIDE SEQUENCE [LARGE SCALE GENOMIC DNA]</scope>
    <source>
        <strain evidence="8">SpSt-897</strain>
    </source>
</reference>
<dbReference type="AlphaFoldDB" id="A0A7C3ZA90"/>
<dbReference type="Gene3D" id="2.60.40.730">
    <property type="entry name" value="SOR catalytic domain"/>
    <property type="match status" value="1"/>
</dbReference>
<dbReference type="Pfam" id="PF01880">
    <property type="entry name" value="Desulfoferrodox"/>
    <property type="match status" value="1"/>
</dbReference>
<name>A0A7C3ZA90_9BACT</name>
<evidence type="ECO:0000256" key="6">
    <source>
        <dbReference type="ARBA" id="ARBA00023004"/>
    </source>
</evidence>
<dbReference type="PANTHER" id="PTHR36541">
    <property type="entry name" value="SUPEROXIDE REDUCTASE-RELATED"/>
    <property type="match status" value="1"/>
</dbReference>
<evidence type="ECO:0000256" key="4">
    <source>
        <dbReference type="ARBA" id="ARBA00022982"/>
    </source>
</evidence>
<sequence>MKVGEFVQTADWKAEKHVPVIDCPDQVKAGEMFEVNVSIGKEIAHPTTTEHHIRWIHLFFKPDGEKFAYQVASCDFTAHGESVEGPNKGPVYTHHGATITLKISKPGTFLATSLCNIHGLWENSRTIKVI</sequence>
<comment type="similarity">
    <text evidence="1">Belongs to the desulfoferrodoxin family.</text>
</comment>
<dbReference type="GO" id="GO:0016491">
    <property type="term" value="F:oxidoreductase activity"/>
    <property type="evidence" value="ECO:0007669"/>
    <property type="project" value="UniProtKB-KW"/>
</dbReference>